<comment type="subcellular location">
    <subcellularLocation>
        <location evidence="1">Cell membrane</location>
        <topology evidence="1">Single-pass membrane protein</topology>
    </subcellularLocation>
    <subcellularLocation>
        <location evidence="7">Cell membrane</location>
        <topology evidence="7">Single-pass type II membrane protein</topology>
    </subcellularLocation>
</comment>
<evidence type="ECO:0000256" key="3">
    <source>
        <dbReference type="ARBA" id="ARBA00022475"/>
    </source>
</evidence>
<keyword evidence="7" id="KW-0813">Transport</keyword>
<comment type="similarity">
    <text evidence="2 7">Belongs to the ExbD/TolR family.</text>
</comment>
<evidence type="ECO:0000256" key="4">
    <source>
        <dbReference type="ARBA" id="ARBA00022692"/>
    </source>
</evidence>
<dbReference type="InterPro" id="IPR003400">
    <property type="entry name" value="ExbD"/>
</dbReference>
<dbReference type="EMBL" id="JAAWWL010000001">
    <property type="protein sequence ID" value="NKI30683.1"/>
    <property type="molecule type" value="Genomic_DNA"/>
</dbReference>
<keyword evidence="7" id="KW-0653">Protein transport</keyword>
<evidence type="ECO:0000256" key="7">
    <source>
        <dbReference type="RuleBase" id="RU003879"/>
    </source>
</evidence>
<evidence type="ECO:0000256" key="5">
    <source>
        <dbReference type="ARBA" id="ARBA00022989"/>
    </source>
</evidence>
<evidence type="ECO:0000256" key="2">
    <source>
        <dbReference type="ARBA" id="ARBA00005811"/>
    </source>
</evidence>
<accession>A0ABX1GLA5</accession>
<comment type="caution">
    <text evidence="8">The sequence shown here is derived from an EMBL/GenBank/DDBJ whole genome shotgun (WGS) entry which is preliminary data.</text>
</comment>
<dbReference type="Pfam" id="PF02472">
    <property type="entry name" value="ExbD"/>
    <property type="match status" value="1"/>
</dbReference>
<keyword evidence="5" id="KW-1133">Transmembrane helix</keyword>
<gene>
    <name evidence="8" type="ORF">HCU67_01910</name>
</gene>
<protein>
    <submittedName>
        <fullName evidence="8">Biopolymer transporter ExbD</fullName>
    </submittedName>
</protein>
<keyword evidence="9" id="KW-1185">Reference proteome</keyword>
<dbReference type="RefSeq" id="WP_168550921.1">
    <property type="nucleotide sequence ID" value="NZ_JAAWWL010000001.1"/>
</dbReference>
<organism evidence="8 9">
    <name type="scientific">Croceivirga thetidis</name>
    <dbReference type="NCBI Taxonomy" id="2721623"/>
    <lineage>
        <taxon>Bacteria</taxon>
        <taxon>Pseudomonadati</taxon>
        <taxon>Bacteroidota</taxon>
        <taxon>Flavobacteriia</taxon>
        <taxon>Flavobacteriales</taxon>
        <taxon>Flavobacteriaceae</taxon>
        <taxon>Croceivirga</taxon>
    </lineage>
</organism>
<keyword evidence="3" id="KW-1003">Cell membrane</keyword>
<dbReference type="PANTHER" id="PTHR30558:SF3">
    <property type="entry name" value="BIOPOLYMER TRANSPORT PROTEIN EXBD-RELATED"/>
    <property type="match status" value="1"/>
</dbReference>
<evidence type="ECO:0000313" key="9">
    <source>
        <dbReference type="Proteomes" id="UP000718451"/>
    </source>
</evidence>
<keyword evidence="4 7" id="KW-0812">Transmembrane</keyword>
<evidence type="ECO:0000313" key="8">
    <source>
        <dbReference type="EMBL" id="NKI30683.1"/>
    </source>
</evidence>
<proteinExistence type="inferred from homology"/>
<dbReference type="PANTHER" id="PTHR30558">
    <property type="entry name" value="EXBD MEMBRANE COMPONENT OF PMF-DRIVEN MACROMOLECULE IMPORT SYSTEM"/>
    <property type="match status" value="1"/>
</dbReference>
<keyword evidence="6" id="KW-0472">Membrane</keyword>
<sequence length="207" mass="23490">MRSRRDSQEVNAGSMADIAFLLLIFFLVTASIETEKGLNRLLPNKNPVPLIEIHQRNLFEISLNLEDELLVEGELVSLNDLRNSVKDFIDNGGIQLGNIAACSYCLGARSTESSDNPDKAIIAINTNRKTSYAAYVAVQNEVVGAYNELRDREALKKFGIRYTTMLESYDSDKMKVQERNQLKEKIELLRNMYPQKIVETQITNQNK</sequence>
<name>A0ABX1GLA5_9FLAO</name>
<evidence type="ECO:0000256" key="1">
    <source>
        <dbReference type="ARBA" id="ARBA00004162"/>
    </source>
</evidence>
<evidence type="ECO:0000256" key="6">
    <source>
        <dbReference type="ARBA" id="ARBA00023136"/>
    </source>
</evidence>
<reference evidence="8 9" key="1">
    <citation type="submission" date="2020-04" db="EMBL/GenBank/DDBJ databases">
        <authorList>
            <person name="Yoon J."/>
        </authorList>
    </citation>
    <scope>NUCLEOTIDE SEQUENCE [LARGE SCALE GENOMIC DNA]</scope>
    <source>
        <strain evidence="8 9">DJ-13</strain>
    </source>
</reference>
<dbReference type="Proteomes" id="UP000718451">
    <property type="component" value="Unassembled WGS sequence"/>
</dbReference>